<reference evidence="2" key="1">
    <citation type="submission" date="2016-06" db="EMBL/GenBank/DDBJ databases">
        <title>Parallel loss of symbiosis genes in relatives of nitrogen-fixing non-legume Parasponia.</title>
        <authorList>
            <person name="Van Velzen R."/>
            <person name="Holmer R."/>
            <person name="Bu F."/>
            <person name="Rutten L."/>
            <person name="Van Zeijl A."/>
            <person name="Liu W."/>
            <person name="Santuari L."/>
            <person name="Cao Q."/>
            <person name="Sharma T."/>
            <person name="Shen D."/>
            <person name="Roswanjaya Y."/>
            <person name="Wardhani T."/>
            <person name="Kalhor M.S."/>
            <person name="Jansen J."/>
            <person name="Van den Hoogen J."/>
            <person name="Gungor B."/>
            <person name="Hartog M."/>
            <person name="Hontelez J."/>
            <person name="Verver J."/>
            <person name="Yang W.-C."/>
            <person name="Schijlen E."/>
            <person name="Repin R."/>
            <person name="Schilthuizen M."/>
            <person name="Schranz E."/>
            <person name="Heidstra R."/>
            <person name="Miyata K."/>
            <person name="Fedorova E."/>
            <person name="Kohlen W."/>
            <person name="Bisseling T."/>
            <person name="Smit S."/>
            <person name="Geurts R."/>
        </authorList>
    </citation>
    <scope>NUCLEOTIDE SEQUENCE [LARGE SCALE GENOMIC DNA]</scope>
    <source>
        <strain evidence="2">cv. RG33-2</strain>
    </source>
</reference>
<proteinExistence type="predicted"/>
<dbReference type="OrthoDB" id="272481at2759"/>
<name>A0A2P5BUT6_TREOI</name>
<protein>
    <submittedName>
        <fullName evidence="1">Uncharacterized protein</fullName>
    </submittedName>
</protein>
<evidence type="ECO:0000313" key="2">
    <source>
        <dbReference type="Proteomes" id="UP000237000"/>
    </source>
</evidence>
<evidence type="ECO:0000313" key="1">
    <source>
        <dbReference type="EMBL" id="PON52555.1"/>
    </source>
</evidence>
<sequence>MISSTTITYLAPKQYHSSADCSNKCRIKCKCLSEIRNHGGFLAPLEATAAKLIPKIGRPKKVTRRKRSIPQVKGAKEDENDFAAFLYFF</sequence>
<keyword evidence="2" id="KW-1185">Reference proteome</keyword>
<gene>
    <name evidence="1" type="ORF">TorRG33x02_308170</name>
</gene>
<dbReference type="AlphaFoldDB" id="A0A2P5BUT6"/>
<dbReference type="InParanoid" id="A0A2P5BUT6"/>
<accession>A0A2P5BUT6</accession>
<comment type="caution">
    <text evidence="1">The sequence shown here is derived from an EMBL/GenBank/DDBJ whole genome shotgun (WGS) entry which is preliminary data.</text>
</comment>
<dbReference type="Proteomes" id="UP000237000">
    <property type="component" value="Unassembled WGS sequence"/>
</dbReference>
<dbReference type="EMBL" id="JXTC01000456">
    <property type="protein sequence ID" value="PON52555.1"/>
    <property type="molecule type" value="Genomic_DNA"/>
</dbReference>
<organism evidence="1 2">
    <name type="scientific">Trema orientale</name>
    <name type="common">Charcoal tree</name>
    <name type="synonym">Celtis orientalis</name>
    <dbReference type="NCBI Taxonomy" id="63057"/>
    <lineage>
        <taxon>Eukaryota</taxon>
        <taxon>Viridiplantae</taxon>
        <taxon>Streptophyta</taxon>
        <taxon>Embryophyta</taxon>
        <taxon>Tracheophyta</taxon>
        <taxon>Spermatophyta</taxon>
        <taxon>Magnoliopsida</taxon>
        <taxon>eudicotyledons</taxon>
        <taxon>Gunneridae</taxon>
        <taxon>Pentapetalae</taxon>
        <taxon>rosids</taxon>
        <taxon>fabids</taxon>
        <taxon>Rosales</taxon>
        <taxon>Cannabaceae</taxon>
        <taxon>Trema</taxon>
    </lineage>
</organism>